<name>A0ABW6AAI9_9BACT</name>
<dbReference type="InterPro" id="IPR051802">
    <property type="entry name" value="YfhM-like"/>
</dbReference>
<dbReference type="InterPro" id="IPR047565">
    <property type="entry name" value="Alpha-macroglob_thiol-ester_cl"/>
</dbReference>
<proteinExistence type="inferred from homology"/>
<dbReference type="Pfam" id="PF17962">
    <property type="entry name" value="bMG6"/>
    <property type="match status" value="1"/>
</dbReference>
<dbReference type="InterPro" id="IPR011625">
    <property type="entry name" value="A2M_N_BRD"/>
</dbReference>
<dbReference type="CDD" id="cd02891">
    <property type="entry name" value="A2M_like"/>
    <property type="match status" value="1"/>
</dbReference>
<accession>A0ABW6AAI9</accession>
<dbReference type="EMBL" id="JBHUOM010000001">
    <property type="protein sequence ID" value="MFD2932421.1"/>
    <property type="molecule type" value="Genomic_DNA"/>
</dbReference>
<feature type="domain" description="Alpha-2-macroglobulin" evidence="4">
    <location>
        <begin position="1175"/>
        <end position="1264"/>
    </location>
</feature>
<reference evidence="6" key="1">
    <citation type="journal article" date="2019" name="Int. J. Syst. Evol. Microbiol.">
        <title>The Global Catalogue of Microorganisms (GCM) 10K type strain sequencing project: providing services to taxonomists for standard genome sequencing and annotation.</title>
        <authorList>
            <consortium name="The Broad Institute Genomics Platform"/>
            <consortium name="The Broad Institute Genome Sequencing Center for Infectious Disease"/>
            <person name="Wu L."/>
            <person name="Ma J."/>
        </authorList>
    </citation>
    <scope>NUCLEOTIDE SEQUENCE [LARGE SCALE GENOMIC DNA]</scope>
    <source>
        <strain evidence="6">KCTC 52490</strain>
    </source>
</reference>
<evidence type="ECO:0000256" key="2">
    <source>
        <dbReference type="ARBA" id="ARBA00022729"/>
    </source>
</evidence>
<protein>
    <submittedName>
        <fullName evidence="5">Alpha-2-macroglobulin</fullName>
    </submittedName>
</protein>
<dbReference type="Pfam" id="PF17973">
    <property type="entry name" value="bMG10"/>
    <property type="match status" value="1"/>
</dbReference>
<dbReference type="PANTHER" id="PTHR40094">
    <property type="entry name" value="ALPHA-2-MACROGLOBULIN HOMOLOG"/>
    <property type="match status" value="1"/>
</dbReference>
<evidence type="ECO:0000313" key="5">
    <source>
        <dbReference type="EMBL" id="MFD2932421.1"/>
    </source>
</evidence>
<keyword evidence="6" id="KW-1185">Reference proteome</keyword>
<dbReference type="InterPro" id="IPR041246">
    <property type="entry name" value="Bact_MG10"/>
</dbReference>
<dbReference type="Gene3D" id="2.60.40.1930">
    <property type="match status" value="1"/>
</dbReference>
<dbReference type="Pfam" id="PF01835">
    <property type="entry name" value="MG2"/>
    <property type="match status" value="1"/>
</dbReference>
<dbReference type="Proteomes" id="UP001597512">
    <property type="component" value="Unassembled WGS sequence"/>
</dbReference>
<evidence type="ECO:0000313" key="6">
    <source>
        <dbReference type="Proteomes" id="UP001597512"/>
    </source>
</evidence>
<dbReference type="InterPro" id="IPR021868">
    <property type="entry name" value="Alpha_2_Macroglob_MG3"/>
</dbReference>
<dbReference type="SMART" id="SM01419">
    <property type="entry name" value="Thiol-ester_cl"/>
    <property type="match status" value="1"/>
</dbReference>
<evidence type="ECO:0000259" key="4">
    <source>
        <dbReference type="SMART" id="SM01360"/>
    </source>
</evidence>
<keyword evidence="2" id="KW-0732">Signal</keyword>
<dbReference type="Gene3D" id="2.60.40.3710">
    <property type="match status" value="1"/>
</dbReference>
<organism evidence="5 6">
    <name type="scientific">Spirosoma flavum</name>
    <dbReference type="NCBI Taxonomy" id="2048557"/>
    <lineage>
        <taxon>Bacteria</taxon>
        <taxon>Pseudomonadati</taxon>
        <taxon>Bacteroidota</taxon>
        <taxon>Cytophagia</taxon>
        <taxon>Cytophagales</taxon>
        <taxon>Cytophagaceae</taxon>
        <taxon>Spirosoma</taxon>
    </lineage>
</organism>
<dbReference type="PANTHER" id="PTHR40094:SF1">
    <property type="entry name" value="UBIQUITIN DOMAIN-CONTAINING PROTEIN"/>
    <property type="match status" value="1"/>
</dbReference>
<dbReference type="InterPro" id="IPR001599">
    <property type="entry name" value="Macroglobln_a2"/>
</dbReference>
<comment type="similarity">
    <text evidence="1">Belongs to the protease inhibitor I39 (alpha-2-macroglobulin) family. Bacterial alpha-2-macroglobulin subfamily.</text>
</comment>
<dbReference type="Pfam" id="PF07703">
    <property type="entry name" value="A2M_BRD"/>
    <property type="match status" value="1"/>
</dbReference>
<dbReference type="InterPro" id="IPR041203">
    <property type="entry name" value="Bact_A2M_MG5"/>
</dbReference>
<evidence type="ECO:0000259" key="3">
    <source>
        <dbReference type="SMART" id="SM01359"/>
    </source>
</evidence>
<dbReference type="Pfam" id="PF11974">
    <property type="entry name" value="bMG3"/>
    <property type="match status" value="1"/>
</dbReference>
<gene>
    <name evidence="5" type="ORF">ACFS25_01435</name>
</gene>
<dbReference type="InterPro" id="IPR011626">
    <property type="entry name" value="Alpha-macroglobulin_TED"/>
</dbReference>
<comment type="caution">
    <text evidence="5">The sequence shown here is derived from an EMBL/GenBank/DDBJ whole genome shotgun (WGS) entry which is preliminary data.</text>
</comment>
<feature type="domain" description="Alpha-2-macroglobulin bait region" evidence="3">
    <location>
        <begin position="969"/>
        <end position="1112"/>
    </location>
</feature>
<dbReference type="RefSeq" id="WP_381496621.1">
    <property type="nucleotide sequence ID" value="NZ_JBHUOM010000001.1"/>
</dbReference>
<dbReference type="SUPFAM" id="SSF48239">
    <property type="entry name" value="Terpenoid cyclases/Protein prenyltransferases"/>
    <property type="match status" value="1"/>
</dbReference>
<evidence type="ECO:0000256" key="1">
    <source>
        <dbReference type="ARBA" id="ARBA00010556"/>
    </source>
</evidence>
<dbReference type="Pfam" id="PF07678">
    <property type="entry name" value="TED_complement"/>
    <property type="match status" value="1"/>
</dbReference>
<sequence length="1875" mass="206037">MKTRPFLRTLLLVFLLPFFLFQCSRLSFNEVSVVGRNFGDEVQQTQNLTFTFNKNVGPENQFGDWDSTQYIHFIPAVRGKFKWTAPNELVFSPALAFDPATDYRAELTDDLLRRSDKKDLKISGDDIVFHTPYLQLTNVENWWSRSRETGQPMAKTRLNFNYPISSADVVEKLTVTAEDKPITVQSAPNDAQNSVVLTLTNAPALKNEQPLTVKLDKGLKVPNTGFVSKEVIEETSTLPSRDKVEIADVQTSFEDNHGVVRVITTQELQPNRDAGPELSQYYTIQPHVETTAELTENGFIIQGNFNETDTYVLTLTDQIRGVLGTKLDEPVTRDLFFGKMPASIQFANKKALYLSSKGARNIGLNIVNVPKVQVKIVKVYENNILNYLRSNRYEEYKENASGEWGPSGSFNYSDDESGDLSDILVNKTVETTDLPNVRGVSALNLALPDQNNNFREHPLRGVYLVSVSSKDEAYLQASQLVSVSDIGLLARHTNDEVLVWANSIRTGEPLQSVEITLVSSNNQSVYSLKTDGTGFVKFDKVSEKAPGFKIALLTARTTSTATASGSEQDDFNFLFLPDTQVETSRFEVEGKRDNKSGFDAFVYGDRNIYRPGETIHFNTVIRSQAWQSVGEIPLLIRVLAPNGREVRTFRKTTNAQGAVATDVPLDPAAVTGSYTVEILNANNVLLTSESISIEEFVPDRIKVDVLTDRTSYKAGQTITLSATATNLFGPPAADRAYEIELQLKRKAFAPKGFGEYDFTIANGQSRSGAPVGDGAKPDVFPKELRQGRTNANGQATERFPISALYQDIGLLEGKLFMTVFDENGRPVNRLRRLDILTQDTFFGVRLPDQYVATNSPIAADLIALDPAGQLRSPASAVVDVIRYDYQTVIEKKEQQIKYTTKRHEKSVYTNTLTFKDGKSSFRYVPTVSGEYEIRVRRSGGVGYTVTNFYAYGYGSTSASSFDVSQEGQVLMTLDKPVYQTGDKAKVLFKAPFDGKLLVTVERNRVLEQHWLTTNNKSAEWSFSVGAEHLPNVYITATLIRAIDNRDAGGTNLPLTVAHGFAPVSVQDADTKLPVTLTATTQSRSKTKQTIRIKTASNAQVTVAVVDEGILQLKNFKTPDPYGFFYQKRALEVDSHDLYALLYPELSLQSKSSVGGDGYDLERRVNPLSNGRVRLVALWSGILETGSDGEAEFSVDIPQFSGDLRVMVVAYKDNAFGSANTNMKVADPIVISTGVPRFLTPGDNLELPVNLSNTTKQVATVTAKLSLTGPLTADSLTTQTLTIQPGRESRAIFRIAAKQAIGAGAITITVNGSGKFMRDETFTEKTEVTVRPAASLQKTTLSGAVAGGKSQTLQLANSFLPGTARASVTLSRSPVAQYGRELSYLLGYPHGCIEQTISKAFPQLYFADLAKQLSTNTYFVRAGDSDLNPATNIRQAVQNVEGLQTQNGGFTMWPSMVAVPGKSNVDEWATAYAVHFLAEAQAAGYDVRSSVLSSAIDFLTTLTNTPATENVVTFDDAGGRTVQKVASRTSIYSLYALAIAGKPNRSAMNYYKGAALRNASLQQKDGFLTADSRYLLASTFFRVGDTRSYASLLPKRFTETLSRDHINGRQTGGSYASPIRNLALALDALVDTDRDNIQIPTLARQLAGALKQTAYLNTQEAAFSFLALGKLARQIANSTATATLTAGGKPLGTMSDALLNLKRIPTNIPLSLSAKGSGNVYYFAQSEGIPASGKITAEDNGLHVRREYLSREGRAIKDIRQNDLVVVRIRLTSTNGLNVENVVVTDLLPAGLEVENPRLTEARDMPWLKNPSQPDHFDLRDDRINFYTTATGTERTFYYLARAVSKGRFILGPVSADAMYNAEYRSYNGAGTVFIR</sequence>
<dbReference type="SMART" id="SM01360">
    <property type="entry name" value="A2M"/>
    <property type="match status" value="1"/>
</dbReference>
<dbReference type="Pfam" id="PF00207">
    <property type="entry name" value="A2M"/>
    <property type="match status" value="1"/>
</dbReference>
<dbReference type="InterPro" id="IPR008930">
    <property type="entry name" value="Terpenoid_cyclase/PrenylTrfase"/>
</dbReference>
<dbReference type="Gene3D" id="1.50.10.20">
    <property type="match status" value="1"/>
</dbReference>
<dbReference type="Pfam" id="PF17972">
    <property type="entry name" value="bMG5"/>
    <property type="match status" value="1"/>
</dbReference>
<dbReference type="InterPro" id="IPR002890">
    <property type="entry name" value="MG2"/>
</dbReference>
<dbReference type="SMART" id="SM01359">
    <property type="entry name" value="A2M_N_2"/>
    <property type="match status" value="1"/>
</dbReference>
<dbReference type="InterPro" id="IPR041462">
    <property type="entry name" value="Bact_A2M_MG6"/>
</dbReference>